<evidence type="ECO:0000313" key="2">
    <source>
        <dbReference type="EMBL" id="MET3589195.1"/>
    </source>
</evidence>
<dbReference type="Gene3D" id="1.20.1250.20">
    <property type="entry name" value="MFS general substrate transporter like domains"/>
    <property type="match status" value="1"/>
</dbReference>
<evidence type="ECO:0000256" key="1">
    <source>
        <dbReference type="SAM" id="Phobius"/>
    </source>
</evidence>
<feature type="transmembrane region" description="Helical" evidence="1">
    <location>
        <begin position="55"/>
        <end position="81"/>
    </location>
</feature>
<reference evidence="2 3" key="1">
    <citation type="submission" date="2024-06" db="EMBL/GenBank/DDBJ databases">
        <title>Genomic Encyclopedia of Type Strains, Phase IV (KMG-IV): sequencing the most valuable type-strain genomes for metagenomic binning, comparative biology and taxonomic classification.</title>
        <authorList>
            <person name="Goeker M."/>
        </authorList>
    </citation>
    <scope>NUCLEOTIDE SEQUENCE [LARGE SCALE GENOMIC DNA]</scope>
    <source>
        <strain evidence="2 3">DSM 23649</strain>
    </source>
</reference>
<feature type="transmembrane region" description="Helical" evidence="1">
    <location>
        <begin position="6"/>
        <end position="24"/>
    </location>
</feature>
<keyword evidence="1" id="KW-0472">Membrane</keyword>
<sequence length="156" mass="16985">MSSLFSLMAVGTIVGGLLYHKIILKITSLKLMVFWLLYGVILFFMPLAAELYLKLLLVFALVLGVIGAFVDITLVSAFQLYSRREDFGKSFGTFSILANSAEALSGFIAGFFALVGLVSSFLAMSALIISTGMMGVIKIKKNKELTPPNTAEYDNH</sequence>
<keyword evidence="1" id="KW-0812">Transmembrane</keyword>
<dbReference type="SUPFAM" id="SSF103473">
    <property type="entry name" value="MFS general substrate transporter"/>
    <property type="match status" value="1"/>
</dbReference>
<feature type="transmembrane region" description="Helical" evidence="1">
    <location>
        <begin position="121"/>
        <end position="139"/>
    </location>
</feature>
<proteinExistence type="predicted"/>
<dbReference type="InterPro" id="IPR036259">
    <property type="entry name" value="MFS_trans_sf"/>
</dbReference>
<evidence type="ECO:0000313" key="3">
    <source>
        <dbReference type="Proteomes" id="UP001549086"/>
    </source>
</evidence>
<feature type="transmembrane region" description="Helical" evidence="1">
    <location>
        <begin position="93"/>
        <end position="115"/>
    </location>
</feature>
<keyword evidence="1" id="KW-1133">Transmembrane helix</keyword>
<feature type="transmembrane region" description="Helical" evidence="1">
    <location>
        <begin position="31"/>
        <end position="49"/>
    </location>
</feature>
<gene>
    <name evidence="2" type="ORF">ABID23_000265</name>
</gene>
<dbReference type="Proteomes" id="UP001549086">
    <property type="component" value="Unassembled WGS sequence"/>
</dbReference>
<keyword evidence="3" id="KW-1185">Reference proteome</keyword>
<name>A0ABV2HF81_9HYPH</name>
<organism evidence="2 3">
    <name type="scientific">Bartonella silvatica</name>
    <dbReference type="NCBI Taxonomy" id="357760"/>
    <lineage>
        <taxon>Bacteria</taxon>
        <taxon>Pseudomonadati</taxon>
        <taxon>Pseudomonadota</taxon>
        <taxon>Alphaproteobacteria</taxon>
        <taxon>Hyphomicrobiales</taxon>
        <taxon>Bartonellaceae</taxon>
        <taxon>Bartonella</taxon>
    </lineage>
</organism>
<protein>
    <submittedName>
        <fullName evidence="2">MFS family arabinose efflux permease</fullName>
    </submittedName>
</protein>
<accession>A0ABV2HF81</accession>
<dbReference type="EMBL" id="JBEPLI010000001">
    <property type="protein sequence ID" value="MET3589195.1"/>
    <property type="molecule type" value="Genomic_DNA"/>
</dbReference>
<comment type="caution">
    <text evidence="2">The sequence shown here is derived from an EMBL/GenBank/DDBJ whole genome shotgun (WGS) entry which is preliminary data.</text>
</comment>